<keyword evidence="3" id="KW-1185">Reference proteome</keyword>
<gene>
    <name evidence="2" type="ORF">MANY_36520</name>
</gene>
<accession>A0A6N4WC09</accession>
<dbReference type="KEGG" id="many:MANY_36520"/>
<dbReference type="InterPro" id="IPR041129">
    <property type="entry name" value="CdiI_2"/>
</dbReference>
<organism evidence="2 3">
    <name type="scientific">Mycolicibacterium anyangense</name>
    <dbReference type="NCBI Taxonomy" id="1431246"/>
    <lineage>
        <taxon>Bacteria</taxon>
        <taxon>Bacillati</taxon>
        <taxon>Actinomycetota</taxon>
        <taxon>Actinomycetes</taxon>
        <taxon>Mycobacteriales</taxon>
        <taxon>Mycobacteriaceae</taxon>
        <taxon>Mycolicibacterium</taxon>
    </lineage>
</organism>
<protein>
    <recommendedName>
        <fullName evidence="1">CdiI immunity protein domain-containing protein</fullName>
    </recommendedName>
</protein>
<evidence type="ECO:0000259" key="1">
    <source>
        <dbReference type="Pfam" id="PF18593"/>
    </source>
</evidence>
<name>A0A6N4WC09_9MYCO</name>
<feature type="domain" description="CdiI immunity protein" evidence="1">
    <location>
        <begin position="8"/>
        <end position="98"/>
    </location>
</feature>
<evidence type="ECO:0000313" key="3">
    <source>
        <dbReference type="Proteomes" id="UP000467249"/>
    </source>
</evidence>
<reference evidence="2 3" key="1">
    <citation type="journal article" date="2019" name="Emerg. Microbes Infect.">
        <title>Comprehensive subspecies identification of 175 nontuberculous mycobacteria species based on 7547 genomic profiles.</title>
        <authorList>
            <person name="Matsumoto Y."/>
            <person name="Kinjo T."/>
            <person name="Motooka D."/>
            <person name="Nabeya D."/>
            <person name="Jung N."/>
            <person name="Uechi K."/>
            <person name="Horii T."/>
            <person name="Iida T."/>
            <person name="Fujita J."/>
            <person name="Nakamura S."/>
        </authorList>
    </citation>
    <scope>NUCLEOTIDE SEQUENCE [LARGE SCALE GENOMIC DNA]</scope>
    <source>
        <strain evidence="2 3">JCM 30275</strain>
    </source>
</reference>
<dbReference type="EMBL" id="AP022620">
    <property type="protein sequence ID" value="BBZ78315.1"/>
    <property type="molecule type" value="Genomic_DNA"/>
</dbReference>
<dbReference type="AlphaFoldDB" id="A0A6N4WC09"/>
<dbReference type="Proteomes" id="UP000467249">
    <property type="component" value="Chromosome"/>
</dbReference>
<dbReference type="Pfam" id="PF18593">
    <property type="entry name" value="CdiI_2"/>
    <property type="match status" value="1"/>
</dbReference>
<dbReference type="RefSeq" id="WP_163805495.1">
    <property type="nucleotide sequence ID" value="NZ_AP022620.1"/>
</dbReference>
<evidence type="ECO:0000313" key="2">
    <source>
        <dbReference type="EMBL" id="BBZ78315.1"/>
    </source>
</evidence>
<sequence length="107" mass="11937">MIERDPAFPALKHFFAAYFHQDWECDAADSHEVVADYLTSEHPAPEQLRILVAGIDRLRESYSEAELPAVLSEPLGSYYNVIAPETFNSWLAAIAAQLQRAATDASQ</sequence>
<proteinExistence type="predicted"/>